<dbReference type="AlphaFoldDB" id="A0A2P7B166"/>
<accession>A0A2P7B166</accession>
<evidence type="ECO:0000313" key="3">
    <source>
        <dbReference type="Proteomes" id="UP000241158"/>
    </source>
</evidence>
<sequence>MDLNGRITVFGVLVASLALGGCVSSPTYGTDKTAGSQLLDDVSNLASFGPKKKNQIAYNPRPELVRPAEGKIAQLPAPQNDVVTSGSANWPESPEARRKRIRDTATANQNNPNFVPEVENDMPVAQKPAAKSEYGFFNDNTPANQGSKSTAGADFRARKLASTAGSPTTRRYLSEPPLEYRAPAATAAANELGEDEAKKERERKAAARKDKGFSLKNLIPWN</sequence>
<feature type="region of interest" description="Disordered" evidence="1">
    <location>
        <begin position="134"/>
        <end position="222"/>
    </location>
</feature>
<evidence type="ECO:0000313" key="2">
    <source>
        <dbReference type="EMBL" id="PSH60218.1"/>
    </source>
</evidence>
<dbReference type="Proteomes" id="UP000241158">
    <property type="component" value="Unassembled WGS sequence"/>
</dbReference>
<comment type="caution">
    <text evidence="2">The sequence shown here is derived from an EMBL/GenBank/DDBJ whole genome shotgun (WGS) entry which is preliminary data.</text>
</comment>
<evidence type="ECO:0000256" key="1">
    <source>
        <dbReference type="SAM" id="MobiDB-lite"/>
    </source>
</evidence>
<organism evidence="2 3">
    <name type="scientific">Phyllobacterium endophyticum</name>
    <dbReference type="NCBI Taxonomy" id="1149773"/>
    <lineage>
        <taxon>Bacteria</taxon>
        <taxon>Pseudomonadati</taxon>
        <taxon>Pseudomonadota</taxon>
        <taxon>Alphaproteobacteria</taxon>
        <taxon>Hyphomicrobiales</taxon>
        <taxon>Phyllobacteriaceae</taxon>
        <taxon>Phyllobacterium</taxon>
    </lineage>
</organism>
<keyword evidence="3" id="KW-1185">Reference proteome</keyword>
<protein>
    <recommendedName>
        <fullName evidence="4">Lipoprotein</fullName>
    </recommendedName>
</protein>
<dbReference type="OrthoDB" id="7835439at2"/>
<dbReference type="RefSeq" id="WP_106715534.1">
    <property type="nucleotide sequence ID" value="NZ_JACHXT010000004.1"/>
</dbReference>
<feature type="compositionally biased region" description="Polar residues" evidence="1">
    <location>
        <begin position="81"/>
        <end position="90"/>
    </location>
</feature>
<dbReference type="EMBL" id="PGGN01000001">
    <property type="protein sequence ID" value="PSH60218.1"/>
    <property type="molecule type" value="Genomic_DNA"/>
</dbReference>
<proteinExistence type="predicted"/>
<reference evidence="3" key="1">
    <citation type="submission" date="2017-11" db="EMBL/GenBank/DDBJ databases">
        <authorList>
            <person name="Kuznetsova I."/>
            <person name="Sazanova A."/>
            <person name="Chirak E."/>
            <person name="Safronova V."/>
            <person name="Willems A."/>
        </authorList>
    </citation>
    <scope>NUCLEOTIDE SEQUENCE [LARGE SCALE GENOMIC DNA]</scope>
    <source>
        <strain evidence="3">PEPV15</strain>
    </source>
</reference>
<dbReference type="PROSITE" id="PS51257">
    <property type="entry name" value="PROKAR_LIPOPROTEIN"/>
    <property type="match status" value="1"/>
</dbReference>
<feature type="region of interest" description="Disordered" evidence="1">
    <location>
        <begin position="79"/>
        <end position="99"/>
    </location>
</feature>
<feature type="compositionally biased region" description="Basic and acidic residues" evidence="1">
    <location>
        <begin position="195"/>
        <end position="213"/>
    </location>
</feature>
<feature type="compositionally biased region" description="Polar residues" evidence="1">
    <location>
        <begin position="138"/>
        <end position="150"/>
    </location>
</feature>
<name>A0A2P7B166_9HYPH</name>
<evidence type="ECO:0008006" key="4">
    <source>
        <dbReference type="Google" id="ProtNLM"/>
    </source>
</evidence>
<gene>
    <name evidence="2" type="ORF">CU100_05840</name>
</gene>